<organism evidence="11 12">
    <name type="scientific">Adineta ricciae</name>
    <name type="common">Rotifer</name>
    <dbReference type="NCBI Taxonomy" id="249248"/>
    <lineage>
        <taxon>Eukaryota</taxon>
        <taxon>Metazoa</taxon>
        <taxon>Spiralia</taxon>
        <taxon>Gnathifera</taxon>
        <taxon>Rotifera</taxon>
        <taxon>Eurotatoria</taxon>
        <taxon>Bdelloidea</taxon>
        <taxon>Adinetida</taxon>
        <taxon>Adinetidae</taxon>
        <taxon>Adineta</taxon>
    </lineage>
</organism>
<feature type="compositionally biased region" description="Polar residues" evidence="8">
    <location>
        <begin position="756"/>
        <end position="767"/>
    </location>
</feature>
<accession>A0A816CU97</accession>
<dbReference type="Proteomes" id="UP000663828">
    <property type="component" value="Unassembled WGS sequence"/>
</dbReference>
<evidence type="ECO:0000259" key="10">
    <source>
        <dbReference type="Pfam" id="PF25508"/>
    </source>
</evidence>
<keyword evidence="6" id="KW-0472">Membrane</keyword>
<dbReference type="Pfam" id="PF25508">
    <property type="entry name" value="TRPM2"/>
    <property type="match status" value="1"/>
</dbReference>
<dbReference type="GO" id="GO:0005886">
    <property type="term" value="C:plasma membrane"/>
    <property type="evidence" value="ECO:0007669"/>
    <property type="project" value="TreeGrafter"/>
</dbReference>
<evidence type="ECO:0000256" key="6">
    <source>
        <dbReference type="ARBA" id="ARBA00023136"/>
    </source>
</evidence>
<comment type="caution">
    <text evidence="11">The sequence shown here is derived from an EMBL/GenBank/DDBJ whole genome shotgun (WGS) entry which is preliminary data.</text>
</comment>
<dbReference type="InterPro" id="IPR050927">
    <property type="entry name" value="TRPM"/>
</dbReference>
<protein>
    <submittedName>
        <fullName evidence="11">Uncharacterized protein</fullName>
    </submittedName>
</protein>
<keyword evidence="2" id="KW-0813">Transport</keyword>
<evidence type="ECO:0000256" key="2">
    <source>
        <dbReference type="ARBA" id="ARBA00022448"/>
    </source>
</evidence>
<feature type="domain" description="TRPM SLOG" evidence="9">
    <location>
        <begin position="258"/>
        <end position="340"/>
    </location>
</feature>
<evidence type="ECO:0000256" key="3">
    <source>
        <dbReference type="ARBA" id="ARBA00022692"/>
    </source>
</evidence>
<reference evidence="11" key="1">
    <citation type="submission" date="2021-02" db="EMBL/GenBank/DDBJ databases">
        <authorList>
            <person name="Nowell W R."/>
        </authorList>
    </citation>
    <scope>NUCLEOTIDE SEQUENCE</scope>
</reference>
<dbReference type="InterPro" id="IPR041491">
    <property type="entry name" value="TRPM_SLOG"/>
</dbReference>
<keyword evidence="3" id="KW-0812">Transmembrane</keyword>
<evidence type="ECO:0000256" key="7">
    <source>
        <dbReference type="ARBA" id="ARBA00023303"/>
    </source>
</evidence>
<keyword evidence="7" id="KW-0407">Ion channel</keyword>
<evidence type="ECO:0000259" key="9">
    <source>
        <dbReference type="Pfam" id="PF18139"/>
    </source>
</evidence>
<dbReference type="Pfam" id="PF18139">
    <property type="entry name" value="LSDAT_euk"/>
    <property type="match status" value="2"/>
</dbReference>
<dbReference type="PANTHER" id="PTHR13800">
    <property type="entry name" value="TRANSIENT RECEPTOR POTENTIAL CATION CHANNEL, SUBFAMILY M, MEMBER 6"/>
    <property type="match status" value="1"/>
</dbReference>
<name>A0A816CU97_ADIRI</name>
<dbReference type="GO" id="GO:0099604">
    <property type="term" value="F:ligand-gated calcium channel activity"/>
    <property type="evidence" value="ECO:0007669"/>
    <property type="project" value="TreeGrafter"/>
</dbReference>
<dbReference type="AlphaFoldDB" id="A0A816CU97"/>
<evidence type="ECO:0000313" key="12">
    <source>
        <dbReference type="Proteomes" id="UP000663828"/>
    </source>
</evidence>
<evidence type="ECO:0000256" key="4">
    <source>
        <dbReference type="ARBA" id="ARBA00022989"/>
    </source>
</evidence>
<keyword evidence="12" id="KW-1185">Reference proteome</keyword>
<keyword evidence="4" id="KW-1133">Transmembrane helix</keyword>
<feature type="domain" description="TRPM-like" evidence="10">
    <location>
        <begin position="461"/>
        <end position="694"/>
    </location>
</feature>
<gene>
    <name evidence="11" type="ORF">XAT740_LOCUS51152</name>
</gene>
<evidence type="ECO:0000313" key="11">
    <source>
        <dbReference type="EMBL" id="CAF1627814.1"/>
    </source>
</evidence>
<feature type="region of interest" description="Disordered" evidence="8">
    <location>
        <begin position="752"/>
        <end position="774"/>
    </location>
</feature>
<comment type="subcellular location">
    <subcellularLocation>
        <location evidence="1">Membrane</location>
        <topology evidence="1">Multi-pass membrane protein</topology>
    </subcellularLocation>
</comment>
<dbReference type="EMBL" id="CAJNOR010008054">
    <property type="protein sequence ID" value="CAF1627814.1"/>
    <property type="molecule type" value="Genomic_DNA"/>
</dbReference>
<evidence type="ECO:0000256" key="8">
    <source>
        <dbReference type="SAM" id="MobiDB-lite"/>
    </source>
</evidence>
<sequence length="774" mass="88975">MQSEEILLSVNKPALWLANGTIKFSDKVGSPCIALCQIRNRLPAFKVMVSRSMPGESSFESRPFIYVDEDIDLKRFYETMTNDWKEFKPANLVVSVINSISNHKPFKTFKINETLRDGIQRIINGSKVWFIGNGIDIGLPQLIGSVVQETIALRAEDVSSENEEPLSKKWNALTFLGIISDQSIKQISDCLTANRNPTTIEINIDKRNKYSLNSDHTHFIIVREKVSTTTFSNVIESNSVTAECNENLIDSVNSSANRFRDRFHQFLRESKNHSASMETITFPLVYIFVRGTLDTIEILQDKIEQNLPVVIINGTGSVADLIALAYNTINTKTNKIYDDVKLKKELNRCLLDEYPTLSDQMIKRHKIRDDIIYIAKENESTKLKLLSFIDVNSPILAANDIHKTILSAYLKSQKVVVENKINVEMQNTLLKLTLDWGLIDIAQSEIFDREDFRGYDIPDDLFKQALLGDDLETFVDLFLERDFSLHGYLKSNRLRDFFNRQKDRDFFTTTSLEGILGWSGDDKKVPKCFIEHAFIDIIRCLTNIKIDFPPEFRSDTISSSINEIPNHTLPRQQKSAETEFTQAIRYLVICAVLTNRHNLVKILWKRTSEPVLLALLCSMMLHRLTFYCREPYQKSLGKKQVKEYTDYAIGVLDKSFKENEIQTFQMLSKEHPDFNSMTVVQLAYNWNNKEFLSHAILQKWVTRHFYGEITPRGLSWGSLAVSEHLKITLSALFIFPMWFWINFSAIGQEELKDGESQNSEKSVSSTDESPRSNE</sequence>
<feature type="non-terminal residue" evidence="11">
    <location>
        <position position="1"/>
    </location>
</feature>
<evidence type="ECO:0000256" key="5">
    <source>
        <dbReference type="ARBA" id="ARBA00023065"/>
    </source>
</evidence>
<keyword evidence="5" id="KW-0406">Ion transport</keyword>
<dbReference type="PANTHER" id="PTHR13800:SF12">
    <property type="entry name" value="TRANSIENT RECEPTOR POTENTIAL CATION CHANNEL SUBFAMILY M MEMBER-LIKE 2"/>
    <property type="match status" value="1"/>
</dbReference>
<feature type="domain" description="TRPM SLOG" evidence="9">
    <location>
        <begin position="64"/>
        <end position="223"/>
    </location>
</feature>
<dbReference type="InterPro" id="IPR057366">
    <property type="entry name" value="TRPM-like"/>
</dbReference>
<evidence type="ECO:0000256" key="1">
    <source>
        <dbReference type="ARBA" id="ARBA00004141"/>
    </source>
</evidence>
<proteinExistence type="predicted"/>